<proteinExistence type="predicted"/>
<dbReference type="Proteomes" id="UP000578077">
    <property type="component" value="Unassembled WGS sequence"/>
</dbReference>
<comment type="caution">
    <text evidence="2">The sequence shown here is derived from an EMBL/GenBank/DDBJ whole genome shotgun (WGS) entry which is preliminary data.</text>
</comment>
<evidence type="ECO:0000313" key="2">
    <source>
        <dbReference type="EMBL" id="MBB5998405.1"/>
    </source>
</evidence>
<name>A0A841E5I2_9ACTN</name>
<organism evidence="2 3">
    <name type="scientific">Streptomonospora salina</name>
    <dbReference type="NCBI Taxonomy" id="104205"/>
    <lineage>
        <taxon>Bacteria</taxon>
        <taxon>Bacillati</taxon>
        <taxon>Actinomycetota</taxon>
        <taxon>Actinomycetes</taxon>
        <taxon>Streptosporangiales</taxon>
        <taxon>Nocardiopsidaceae</taxon>
        <taxon>Streptomonospora</taxon>
    </lineage>
</organism>
<sequence>MDNPIGPVGTRTPHSPQPRTSRPRPYIPHPASPPDYGRFCEVHTRHRPLWRLTYAPDRRAPYRAHHRVLDGVTLAATGLDALDFALAQFPAPPRPRPYLAAADPTAAGDRSVPASTGAADDGPADNAAARVLDQVEAHCLHQLADDLAASTHEHTYWTSAVRDASLEILERIAALLGDTCGACCLRPAAHDGPHLDASGAAWDDSDNGEEAAR</sequence>
<dbReference type="RefSeq" id="WP_184634617.1">
    <property type="nucleotide sequence ID" value="NZ_BAABKT010000014.1"/>
</dbReference>
<reference evidence="2 3" key="1">
    <citation type="submission" date="2020-08" db="EMBL/GenBank/DDBJ databases">
        <title>Sequencing the genomes of 1000 actinobacteria strains.</title>
        <authorList>
            <person name="Klenk H.-P."/>
        </authorList>
    </citation>
    <scope>NUCLEOTIDE SEQUENCE [LARGE SCALE GENOMIC DNA]</scope>
    <source>
        <strain evidence="2 3">DSM 44593</strain>
    </source>
</reference>
<dbReference type="AlphaFoldDB" id="A0A841E5I2"/>
<dbReference type="EMBL" id="JACHLY010000001">
    <property type="protein sequence ID" value="MBB5998405.1"/>
    <property type="molecule type" value="Genomic_DNA"/>
</dbReference>
<evidence type="ECO:0000256" key="1">
    <source>
        <dbReference type="SAM" id="MobiDB-lite"/>
    </source>
</evidence>
<accession>A0A841E5I2</accession>
<evidence type="ECO:0000313" key="3">
    <source>
        <dbReference type="Proteomes" id="UP000578077"/>
    </source>
</evidence>
<protein>
    <submittedName>
        <fullName evidence="2">Uncharacterized protein</fullName>
    </submittedName>
</protein>
<feature type="region of interest" description="Disordered" evidence="1">
    <location>
        <begin position="1"/>
        <end position="39"/>
    </location>
</feature>
<gene>
    <name evidence="2" type="ORF">HNR25_002156</name>
</gene>
<feature type="region of interest" description="Disordered" evidence="1">
    <location>
        <begin position="99"/>
        <end position="124"/>
    </location>
</feature>
<keyword evidence="3" id="KW-1185">Reference proteome</keyword>